<dbReference type="Pfam" id="PF04738">
    <property type="entry name" value="Lant_dehydr_N"/>
    <property type="match status" value="1"/>
</dbReference>
<dbReference type="RefSeq" id="WP_184365799.1">
    <property type="nucleotide sequence ID" value="NZ_BAAAKM010000168.1"/>
</dbReference>
<dbReference type="Proteomes" id="UP000579647">
    <property type="component" value="Unassembled WGS sequence"/>
</dbReference>
<gene>
    <name evidence="2" type="ORF">HNR07_003444</name>
</gene>
<comment type="caution">
    <text evidence="2">The sequence shown here is derived from an EMBL/GenBank/DDBJ whole genome shotgun (WGS) entry which is preliminary data.</text>
</comment>
<feature type="domain" description="Lantibiotic dehydratase N-terminal" evidence="1">
    <location>
        <begin position="49"/>
        <end position="682"/>
    </location>
</feature>
<organism evidence="2 3">
    <name type="scientific">Nocardiopsis metallicus</name>
    <dbReference type="NCBI Taxonomy" id="179819"/>
    <lineage>
        <taxon>Bacteria</taxon>
        <taxon>Bacillati</taxon>
        <taxon>Actinomycetota</taxon>
        <taxon>Actinomycetes</taxon>
        <taxon>Streptosporangiales</taxon>
        <taxon>Nocardiopsidaceae</taxon>
        <taxon>Nocardiopsis</taxon>
    </lineage>
</organism>
<dbReference type="AlphaFoldDB" id="A0A840WKW4"/>
<evidence type="ECO:0000313" key="2">
    <source>
        <dbReference type="EMBL" id="MBB5492307.1"/>
    </source>
</evidence>
<evidence type="ECO:0000259" key="1">
    <source>
        <dbReference type="Pfam" id="PF04738"/>
    </source>
</evidence>
<dbReference type="EMBL" id="JACHDO010000001">
    <property type="protein sequence ID" value="MBB5492307.1"/>
    <property type="molecule type" value="Genomic_DNA"/>
</dbReference>
<dbReference type="InterPro" id="IPR006827">
    <property type="entry name" value="Lant_deHydtase_N"/>
</dbReference>
<name>A0A840WKW4_9ACTN</name>
<sequence length="723" mass="78341">MTAMTPGWQVIGQPHVRTCALRLATPGAPDLTGTDTATWRHWARQVWAEPAVAEAITHASPALAAGVASLCSQEPADVSVKRARKTTAALLRYLLRIRHRATPFGLFAGVAPAEFTESASAEFGTNHQRLARVNGAWMAQVLGKLVSLPQVRERLHLAANNTVTEQDGAFTVAQFARSGPDTDPGEVRIGATPPVRLVLDKARTPTSWNALVQALISNHPGGSPDQAEDMLARLLSLRALHPHVCAPLTAQDPLQHLLSALTRLGGHTLPQARPWVSRLEQVHSLIRSHNRGGADPNLLRKAQQAVDEFSPGPPLGVDVRVDASITLPCSVARSAEQAAHLLGVLSPHPEGLPAWQGYRERFTGRYGDRLVPLAEILDPQGLGLPPAHSAPVQAAGGERVGLRERWLLKRAQAAALEGEREVLVDELVRELAASRAVRPPEHTELNLRIESPSITALESGRFRLAVLGASRAMATMVGRFTALTSTTSGWASLLSHSMGAVPVQLSFPPVRAASAHVAHAPQLAEHLLHIGEYPGSSNGSLAVEDLAVGDDGRELFLWSHTLDARVEPFVPHALNLRYAPPLARFLAELPRANRTVLTGFDWGTASVLPFLPRLRWGNLVLADARWRITATELPPPSAAWPHWHQAWSSWARQRRLPEAVELGAGDQRLRLDLSEPGCLFLLRTHLNKEDSAVLTQAPSPTTSGWCRGRPVEVVLQLRRETSA</sequence>
<accession>A0A840WKW4</accession>
<evidence type="ECO:0000313" key="3">
    <source>
        <dbReference type="Proteomes" id="UP000579647"/>
    </source>
</evidence>
<protein>
    <recommendedName>
        <fullName evidence="1">Lantibiotic dehydratase N-terminal domain-containing protein</fullName>
    </recommendedName>
</protein>
<keyword evidence="3" id="KW-1185">Reference proteome</keyword>
<reference evidence="2 3" key="1">
    <citation type="submission" date="2020-08" db="EMBL/GenBank/DDBJ databases">
        <title>Sequencing the genomes of 1000 actinobacteria strains.</title>
        <authorList>
            <person name="Klenk H.-P."/>
        </authorList>
    </citation>
    <scope>NUCLEOTIDE SEQUENCE [LARGE SCALE GENOMIC DNA]</scope>
    <source>
        <strain evidence="2 3">DSM 44598</strain>
    </source>
</reference>
<proteinExistence type="predicted"/>